<protein>
    <submittedName>
        <fullName evidence="3">Uncharacterized protein</fullName>
    </submittedName>
</protein>
<sequence length="663" mass="73461">MAHQQGQPPYNSQPEATSLVAYEEPPEPQPDYYYDEPDYDYTGRTGVRGEENEVDYSIYATRKSNSVKYRNPDRDRCRKILFGICLLCCCCLIIGALIAGIILVLKDQNEANIGSTFAPSASQSPSFNPVNPPTFPPTIDTRPTGSPRPTITYKPSEIPSTNPTTSSPTSSSQPSADSELLSVLGEEDNGDDVNALAQFGAQHSFTVNEQGVYEFVLEFQHNENLPMGPDNYDGSCQTFESTKIHDLDGRDFREPRKFFKRLSDYVWNSTGFQHISLDWHPCGAYPRNYAHPHYDISFFRVRPEDRVVYLACKEQSNVQMPGIVRACELTQTSDHAKEFYILPSSVVDRSRVPNMPATFEQAEFYAPVPYVGMQYYDVENQPSSPGSWNSLDMGMSTHGGDIMSWKAKVPYRIISGENPQFHSKTQEYFQPTISSLPDAFSVYYQQDGTIRFQMTGLSQITKAELDVLKLENPDDVLSSPVPLPSPPECTCFAPDPSPSPSAIPSSFPSDSPTVPRFDFCTLLTGKEPSTNVAIDCFSTEYECNQKTVRDCQVLCGPSQCMSSEFDQSYVLCIDETSCNKIASTKPVAQFINSQVLCQVEGSCTDAEFLACTCCDGPGCPSENFVGNFLPSCVDGDVAGFCNQMVESEGKTCRELGNPVCTNL</sequence>
<dbReference type="EMBL" id="CAKOGP040001978">
    <property type="protein sequence ID" value="CAJ1958407.1"/>
    <property type="molecule type" value="Genomic_DNA"/>
</dbReference>
<gene>
    <name evidence="3" type="ORF">CYCCA115_LOCUS17170</name>
</gene>
<keyword evidence="2" id="KW-0812">Transmembrane</keyword>
<feature type="region of interest" description="Disordered" evidence="1">
    <location>
        <begin position="1"/>
        <end position="40"/>
    </location>
</feature>
<feature type="region of interest" description="Disordered" evidence="1">
    <location>
        <begin position="116"/>
        <end position="179"/>
    </location>
</feature>
<accession>A0AAD2FZQ6</accession>
<evidence type="ECO:0000256" key="1">
    <source>
        <dbReference type="SAM" id="MobiDB-lite"/>
    </source>
</evidence>
<proteinExistence type="predicted"/>
<keyword evidence="2" id="KW-0472">Membrane</keyword>
<comment type="caution">
    <text evidence="3">The sequence shown here is derived from an EMBL/GenBank/DDBJ whole genome shotgun (WGS) entry which is preliminary data.</text>
</comment>
<feature type="compositionally biased region" description="Polar residues" evidence="1">
    <location>
        <begin position="1"/>
        <end position="16"/>
    </location>
</feature>
<evidence type="ECO:0000313" key="3">
    <source>
        <dbReference type="EMBL" id="CAJ1958407.1"/>
    </source>
</evidence>
<feature type="transmembrane region" description="Helical" evidence="2">
    <location>
        <begin position="80"/>
        <end position="105"/>
    </location>
</feature>
<keyword evidence="2" id="KW-1133">Transmembrane helix</keyword>
<organism evidence="3 4">
    <name type="scientific">Cylindrotheca closterium</name>
    <dbReference type="NCBI Taxonomy" id="2856"/>
    <lineage>
        <taxon>Eukaryota</taxon>
        <taxon>Sar</taxon>
        <taxon>Stramenopiles</taxon>
        <taxon>Ochrophyta</taxon>
        <taxon>Bacillariophyta</taxon>
        <taxon>Bacillariophyceae</taxon>
        <taxon>Bacillariophycidae</taxon>
        <taxon>Bacillariales</taxon>
        <taxon>Bacillariaceae</taxon>
        <taxon>Cylindrotheca</taxon>
    </lineage>
</organism>
<evidence type="ECO:0000313" key="4">
    <source>
        <dbReference type="Proteomes" id="UP001295423"/>
    </source>
</evidence>
<evidence type="ECO:0000256" key="2">
    <source>
        <dbReference type="SAM" id="Phobius"/>
    </source>
</evidence>
<dbReference type="AlphaFoldDB" id="A0AAD2FZQ6"/>
<reference evidence="3" key="1">
    <citation type="submission" date="2023-08" db="EMBL/GenBank/DDBJ databases">
        <authorList>
            <person name="Audoor S."/>
            <person name="Bilcke G."/>
        </authorList>
    </citation>
    <scope>NUCLEOTIDE SEQUENCE</scope>
</reference>
<dbReference type="Proteomes" id="UP001295423">
    <property type="component" value="Unassembled WGS sequence"/>
</dbReference>
<name>A0AAD2FZQ6_9STRA</name>
<feature type="compositionally biased region" description="Low complexity" evidence="1">
    <location>
        <begin position="155"/>
        <end position="178"/>
    </location>
</feature>
<keyword evidence="4" id="KW-1185">Reference proteome</keyword>